<dbReference type="EMBL" id="CP022098">
    <property type="protein sequence ID" value="ATB39164.1"/>
    <property type="molecule type" value="Genomic_DNA"/>
</dbReference>
<name>A0A250J5G1_9BACT</name>
<dbReference type="AlphaFoldDB" id="A0A250J5G1"/>
<evidence type="ECO:0000256" key="1">
    <source>
        <dbReference type="SAM" id="SignalP"/>
    </source>
</evidence>
<evidence type="ECO:0008006" key="4">
    <source>
        <dbReference type="Google" id="ProtNLM"/>
    </source>
</evidence>
<dbReference type="NCBIfam" id="NF047539">
    <property type="entry name" value="XAC2610_fam"/>
    <property type="match status" value="1"/>
</dbReference>
<protein>
    <recommendedName>
        <fullName evidence="4">Lipoprotein</fullName>
    </recommendedName>
</protein>
<evidence type="ECO:0000313" key="3">
    <source>
        <dbReference type="Proteomes" id="UP000217257"/>
    </source>
</evidence>
<proteinExistence type="predicted"/>
<dbReference type="Proteomes" id="UP000217257">
    <property type="component" value="Chromosome"/>
</dbReference>
<dbReference type="InterPro" id="IPR058087">
    <property type="entry name" value="XAC2610_dom"/>
</dbReference>
<dbReference type="KEGG" id="cfus:CYFUS_004605"/>
<feature type="signal peptide" evidence="1">
    <location>
        <begin position="1"/>
        <end position="23"/>
    </location>
</feature>
<gene>
    <name evidence="2" type="ORF">CYFUS_004605</name>
</gene>
<organism evidence="2 3">
    <name type="scientific">Cystobacter fuscus</name>
    <dbReference type="NCBI Taxonomy" id="43"/>
    <lineage>
        <taxon>Bacteria</taxon>
        <taxon>Pseudomonadati</taxon>
        <taxon>Myxococcota</taxon>
        <taxon>Myxococcia</taxon>
        <taxon>Myxococcales</taxon>
        <taxon>Cystobacterineae</taxon>
        <taxon>Archangiaceae</taxon>
        <taxon>Cystobacter</taxon>
    </lineage>
</organism>
<evidence type="ECO:0000313" key="2">
    <source>
        <dbReference type="EMBL" id="ATB39164.1"/>
    </source>
</evidence>
<reference evidence="2 3" key="1">
    <citation type="submission" date="2017-06" db="EMBL/GenBank/DDBJ databases">
        <title>Sequencing and comparative analysis of myxobacterial genomes.</title>
        <authorList>
            <person name="Rupp O."/>
            <person name="Goesmann A."/>
            <person name="Sogaard-Andersen L."/>
        </authorList>
    </citation>
    <scope>NUCLEOTIDE SEQUENCE [LARGE SCALE GENOMIC DNA]</scope>
    <source>
        <strain evidence="2 3">DSM 52655</strain>
    </source>
</reference>
<keyword evidence="1" id="KW-0732">Signal</keyword>
<sequence length="243" mass="27086">MNRYLPTGLLAGFLLCTSSAANAESPARAFVRLDEATTGRVERAVELRIQRSADGEQGYAVKNSGKWRDGPCRSGGPSGLSVLLVDFDFDGHADLWVTGVTDGQGRVRCSDVWLYKPQLKHYERHSELSSIQNLEIDPDAKQLEGGMWNCGCAGMCFFHETHGWSSGSLSKLSRREQDCGSEDIVYREFSVDSGAMKLTREVKGEPGFEEYDRRQKGILKFLDWGSVKQVRQWEAVRKSGRGP</sequence>
<feature type="chain" id="PRO_5012603228" description="Lipoprotein" evidence="1">
    <location>
        <begin position="24"/>
        <end position="243"/>
    </location>
</feature>
<dbReference type="RefSeq" id="WP_157758607.1">
    <property type="nucleotide sequence ID" value="NZ_CP022098.1"/>
</dbReference>
<accession>A0A250J5G1</accession>